<evidence type="ECO:0000313" key="1">
    <source>
        <dbReference type="EMBL" id="CAL62420.1"/>
    </source>
</evidence>
<organism evidence="1 2">
    <name type="scientific">Herminiimonas arsenicoxydans</name>
    <dbReference type="NCBI Taxonomy" id="204773"/>
    <lineage>
        <taxon>Bacteria</taxon>
        <taxon>Pseudomonadati</taxon>
        <taxon>Pseudomonadota</taxon>
        <taxon>Betaproteobacteria</taxon>
        <taxon>Burkholderiales</taxon>
        <taxon>Oxalobacteraceae</taxon>
        <taxon>Herminiimonas</taxon>
    </lineage>
</organism>
<evidence type="ECO:0000313" key="2">
    <source>
        <dbReference type="Proteomes" id="UP000006697"/>
    </source>
</evidence>
<dbReference type="Proteomes" id="UP000006697">
    <property type="component" value="Chromosome"/>
</dbReference>
<name>A4G7D3_HERAR</name>
<proteinExistence type="predicted"/>
<reference evidence="1 2" key="1">
    <citation type="journal article" date="2007" name="PLoS Genet.">
        <title>A tale of two oxidation states: bacterial colonization of arsenic-rich environments.</title>
        <authorList>
            <person name="Muller D."/>
            <person name="Medigue C."/>
            <person name="Koechler S."/>
            <person name="Barbe V."/>
            <person name="Barakat M."/>
            <person name="Talla E."/>
            <person name="Bonnefoy V."/>
            <person name="Krin E."/>
            <person name="Arsene-Ploetze F."/>
            <person name="Carapito C."/>
            <person name="Chandler M."/>
            <person name="Cournoyer B."/>
            <person name="Cruveiller S."/>
            <person name="Dossat C."/>
            <person name="Duval S."/>
            <person name="Heymann M."/>
            <person name="Leize E."/>
            <person name="Lieutaud A."/>
            <person name="Lievremont D."/>
            <person name="Makita Y."/>
            <person name="Mangenot S."/>
            <person name="Nitschke W."/>
            <person name="Ortet P."/>
            <person name="Perdrial N."/>
            <person name="Schoepp B."/>
            <person name="Siguier N."/>
            <person name="Simeonova D.D."/>
            <person name="Rouy Z."/>
            <person name="Segurens B."/>
            <person name="Turlin E."/>
            <person name="Vallenet D."/>
            <person name="Van Dorsselaer A."/>
            <person name="Weiss S."/>
            <person name="Weissenbach J."/>
            <person name="Lett M.C."/>
            <person name="Danchin A."/>
            <person name="Bertin P.N."/>
        </authorList>
    </citation>
    <scope>NUCLEOTIDE SEQUENCE [LARGE SCALE GENOMIC DNA]</scope>
    <source>
        <strain evidence="2">ULPAs1</strain>
    </source>
</reference>
<dbReference type="AlphaFoldDB" id="A4G7D3"/>
<dbReference type="OrthoDB" id="8775977at2"/>
<dbReference type="eggNOG" id="ENOG50307MS">
    <property type="taxonomic scope" value="Bacteria"/>
</dbReference>
<gene>
    <name evidence="1" type="ordered locus">HEAR2288</name>
</gene>
<dbReference type="KEGG" id="har:HEAR2288"/>
<dbReference type="STRING" id="204773.HEAR2288"/>
<dbReference type="HOGENOM" id="CLU_1693101_0_0_4"/>
<protein>
    <submittedName>
        <fullName evidence="1">Uncharacterized protein</fullName>
    </submittedName>
</protein>
<dbReference type="EMBL" id="CU207211">
    <property type="protein sequence ID" value="CAL62420.1"/>
    <property type="molecule type" value="Genomic_DNA"/>
</dbReference>
<sequence length="155" mass="17844">MSATKKRTKKYRPKPAGSQLLKTQLWKVKAVFDPLEAIIDQLEQQGTVDCTTGGTPIFKDTNDGHWYETPIAIMGVVDAYQMHQERKGIDLDLEPLRKLAKKLEYDMPIFEADTKACRECFVRMKRETLTMTADYARQMIVDFQIKEELQKAAVI</sequence>
<accession>A4G7D3</accession>
<keyword evidence="2" id="KW-1185">Reference proteome</keyword>